<evidence type="ECO:0000313" key="2">
    <source>
        <dbReference type="Proteomes" id="UP001162992"/>
    </source>
</evidence>
<name>A0ACC2DCD8_DIPCM</name>
<gene>
    <name evidence="1" type="ORF">O6H91_06G033400</name>
</gene>
<evidence type="ECO:0000313" key="1">
    <source>
        <dbReference type="EMBL" id="KAJ7551886.1"/>
    </source>
</evidence>
<protein>
    <submittedName>
        <fullName evidence="1">Uncharacterized protein</fullName>
    </submittedName>
</protein>
<sequence length="505" mass="57651">MATVLVLWLWLGLGISAAAKTSLFLWNWIWTPLSLVRSCRRQGIAEHPRSLPIWQLLSFSKFVRLNLDSWTGLIELGHQEKVFYFVAGTKVRMSIRDPSLVRQILIDNATCYSKPSFIRSLKILGNGLFSASGDLWDNQRQLLGRIFHTKAIKNHFESILTSALKVTEMWGNELENNCREVDINQEFLDIMVELIGKIAFDADLSIPSGNLSMISKSFKRYLHNKWQICFGPAATIPWYKILNMHLVKEIYEDECQLSNLVKEVIKNRQCSNASTLDEVDHDPILIDRLLDAKSLVSSCNISTGQVLDNCLTFLLAGHETTSSLLSWTVYLLSLNQLWQERARAEVQEFFSWHMHWKNLTNLKLINMILFESLRLFPPQPVIGRHCMKKNLVGEYEVDKGMEILIPIAALHRDQDLWGDDANEFRPSRFANGINGACKDPSAYLPFGTGPRTCIGQTLALTEARTILAVMLDNYAWELSPAYKHYPHVTLTLQPKFGMPILITKL</sequence>
<organism evidence="1 2">
    <name type="scientific">Diphasiastrum complanatum</name>
    <name type="common">Issler's clubmoss</name>
    <name type="synonym">Lycopodium complanatum</name>
    <dbReference type="NCBI Taxonomy" id="34168"/>
    <lineage>
        <taxon>Eukaryota</taxon>
        <taxon>Viridiplantae</taxon>
        <taxon>Streptophyta</taxon>
        <taxon>Embryophyta</taxon>
        <taxon>Tracheophyta</taxon>
        <taxon>Lycopodiopsida</taxon>
        <taxon>Lycopodiales</taxon>
        <taxon>Lycopodiaceae</taxon>
        <taxon>Lycopodioideae</taxon>
        <taxon>Diphasiastrum</taxon>
    </lineage>
</organism>
<accession>A0ACC2DCD8</accession>
<dbReference type="EMBL" id="CM055097">
    <property type="protein sequence ID" value="KAJ7551886.1"/>
    <property type="molecule type" value="Genomic_DNA"/>
</dbReference>
<dbReference type="Proteomes" id="UP001162992">
    <property type="component" value="Chromosome 6"/>
</dbReference>
<keyword evidence="2" id="KW-1185">Reference proteome</keyword>
<proteinExistence type="predicted"/>
<reference evidence="2" key="1">
    <citation type="journal article" date="2024" name="Proc. Natl. Acad. Sci. U.S.A.">
        <title>Extraordinary preservation of gene collinearity over three hundred million years revealed in homosporous lycophytes.</title>
        <authorList>
            <person name="Li C."/>
            <person name="Wickell D."/>
            <person name="Kuo L.Y."/>
            <person name="Chen X."/>
            <person name="Nie B."/>
            <person name="Liao X."/>
            <person name="Peng D."/>
            <person name="Ji J."/>
            <person name="Jenkins J."/>
            <person name="Williams M."/>
            <person name="Shu S."/>
            <person name="Plott C."/>
            <person name="Barry K."/>
            <person name="Rajasekar S."/>
            <person name="Grimwood J."/>
            <person name="Han X."/>
            <person name="Sun S."/>
            <person name="Hou Z."/>
            <person name="He W."/>
            <person name="Dai G."/>
            <person name="Sun C."/>
            <person name="Schmutz J."/>
            <person name="Leebens-Mack J.H."/>
            <person name="Li F.W."/>
            <person name="Wang L."/>
        </authorList>
    </citation>
    <scope>NUCLEOTIDE SEQUENCE [LARGE SCALE GENOMIC DNA]</scope>
    <source>
        <strain evidence="2">cv. PW_Plant_1</strain>
    </source>
</reference>
<comment type="caution">
    <text evidence="1">The sequence shown here is derived from an EMBL/GenBank/DDBJ whole genome shotgun (WGS) entry which is preliminary data.</text>
</comment>